<dbReference type="Pfam" id="PF07332">
    <property type="entry name" value="Phage_holin_3_6"/>
    <property type="match status" value="1"/>
</dbReference>
<evidence type="ECO:0000313" key="3">
    <source>
        <dbReference type="Proteomes" id="UP001597326"/>
    </source>
</evidence>
<comment type="caution">
    <text evidence="2">The sequence shown here is derived from an EMBL/GenBank/DDBJ whole genome shotgun (WGS) entry which is preliminary data.</text>
</comment>
<keyword evidence="3" id="KW-1185">Reference proteome</keyword>
<feature type="transmembrane region" description="Helical" evidence="1">
    <location>
        <begin position="96"/>
        <end position="118"/>
    </location>
</feature>
<keyword evidence="1" id="KW-0812">Transmembrane</keyword>
<accession>A0ABW4RTM5</accession>
<feature type="transmembrane region" description="Helical" evidence="1">
    <location>
        <begin position="59"/>
        <end position="84"/>
    </location>
</feature>
<reference evidence="3" key="1">
    <citation type="journal article" date="2019" name="Int. J. Syst. Evol. Microbiol.">
        <title>The Global Catalogue of Microorganisms (GCM) 10K type strain sequencing project: providing services to taxonomists for standard genome sequencing and annotation.</title>
        <authorList>
            <consortium name="The Broad Institute Genomics Platform"/>
            <consortium name="The Broad Institute Genome Sequencing Center for Infectious Disease"/>
            <person name="Wu L."/>
            <person name="Ma J."/>
        </authorList>
    </citation>
    <scope>NUCLEOTIDE SEQUENCE [LARGE SCALE GENOMIC DNA]</scope>
    <source>
        <strain evidence="3">CAIM 431</strain>
    </source>
</reference>
<proteinExistence type="predicted"/>
<name>A0ABW4RTM5_9ACTN</name>
<organism evidence="2 3">
    <name type="scientific">Luteococcus peritonei</name>
    <dbReference type="NCBI Taxonomy" id="88874"/>
    <lineage>
        <taxon>Bacteria</taxon>
        <taxon>Bacillati</taxon>
        <taxon>Actinomycetota</taxon>
        <taxon>Actinomycetes</taxon>
        <taxon>Propionibacteriales</taxon>
        <taxon>Propionibacteriaceae</taxon>
        <taxon>Luteococcus</taxon>
    </lineage>
</organism>
<sequence length="150" mass="15716">MSHTPNEPVTGRVGGPEDERSIAEIVSDLSQNFSTLVSQELDLAKAEATQSAQRAGKGIGMLVGAALTAHLALLFISLGLWWTLAILIGNHDHPALGWAGLIMAVLWGIVAAVLASAGKSALQKVNGMPKTTETVSKIPNAVKGNEEKNR</sequence>
<keyword evidence="1" id="KW-1133">Transmembrane helix</keyword>
<protein>
    <submittedName>
        <fullName evidence="2">Phage holin family protein</fullName>
    </submittedName>
</protein>
<dbReference type="Proteomes" id="UP001597326">
    <property type="component" value="Unassembled WGS sequence"/>
</dbReference>
<gene>
    <name evidence="2" type="ORF">ACFSCS_04920</name>
</gene>
<evidence type="ECO:0000313" key="2">
    <source>
        <dbReference type="EMBL" id="MFD1889532.1"/>
    </source>
</evidence>
<dbReference type="EMBL" id="JBHUFZ010000011">
    <property type="protein sequence ID" value="MFD1889532.1"/>
    <property type="molecule type" value="Genomic_DNA"/>
</dbReference>
<keyword evidence="1" id="KW-0472">Membrane</keyword>
<dbReference type="RefSeq" id="WP_343872566.1">
    <property type="nucleotide sequence ID" value="NZ_BAAAIX010000009.1"/>
</dbReference>
<evidence type="ECO:0000256" key="1">
    <source>
        <dbReference type="SAM" id="Phobius"/>
    </source>
</evidence>
<dbReference type="InterPro" id="IPR009937">
    <property type="entry name" value="Phage_holin_3_6"/>
</dbReference>